<feature type="region of interest" description="Disordered" evidence="1">
    <location>
        <begin position="401"/>
        <end position="441"/>
    </location>
</feature>
<evidence type="ECO:0000256" key="1">
    <source>
        <dbReference type="SAM" id="MobiDB-lite"/>
    </source>
</evidence>
<protein>
    <submittedName>
        <fullName evidence="2">Uncharacterized protein</fullName>
    </submittedName>
</protein>
<sequence length="815" mass="88760">MHTSTCPSKLPPAPDPHQQRDNFQSQSEKSSICAVCRHISERLGLTEVQCDHIPKPTPRRRFHPTSIPRRPTDPITRPIPQWLCHISSVNGANAETFDPVTREIFPGEVANRHPVTAAAVKKGGDKRSTAVATTGHLSQKPDCLEVAKSARDDTRSKDAAIEDDAIGKTGSQTPQTFAYARDDKQPNIGPSAGDALGKTDSQTSPAFSHAKDDKKPIDGASTGDGFGKTRSQTPAVSKIVVEESSALSVLRKNIRQIITDLEDVIADEGLRSQLDIFKRKLCPQVRVAESASRYRGPLPATNTPVTPQSTFSEEADAVHPAALFDEPASTKAQEGRVMPAATEKDATHLATPSTSPTATKVKERCDPLEPEIMEMLEGCPHLLTAYLTKKQISEQVPIEVQLPAYKKSDDKKKDQDDNEEEEDVDDENHQAREPGLVNSVPFKTPLRSIEGIDYFFGYPEPPSDTSDGGFDEMSSAEVHDEDDSCESLFELDCDADLSDGEEVSDSEDIPKRKSARRLRSVVDKASKSDIKFLSDMDLELELAAKIERAYSQTLPALDDGELASNSEGEDLAGGEGSKGSTSASDVPQVSEAFESEMAAPPSADPCILRKSDPSMPARDSSEEWESVFESDPEDDPESDSEESTSGAASVVSDADETLHSNSDSPSGVSLGLAAKQKRTMSDTAQDPKYKKQRTLSDTVRFPRYITVAPALPEVDAIESTGSVGEPELVPKDFQIGKGLEDEEELDFKPGTQENPICLEEMDITDEEPSNGNRDDAEREVARRLPDTLANNCDIDSVLKRKLATLKWKMAVGIWM</sequence>
<feature type="region of interest" description="Disordered" evidence="1">
    <location>
        <begin position="342"/>
        <end position="361"/>
    </location>
</feature>
<organism evidence="2 3">
    <name type="scientific">Rhynchosporium agropyri</name>
    <dbReference type="NCBI Taxonomy" id="914238"/>
    <lineage>
        <taxon>Eukaryota</taxon>
        <taxon>Fungi</taxon>
        <taxon>Dikarya</taxon>
        <taxon>Ascomycota</taxon>
        <taxon>Pezizomycotina</taxon>
        <taxon>Leotiomycetes</taxon>
        <taxon>Helotiales</taxon>
        <taxon>Ploettnerulaceae</taxon>
        <taxon>Rhynchosporium</taxon>
    </lineage>
</organism>
<feature type="compositionally biased region" description="Basic and acidic residues" evidence="1">
    <location>
        <begin position="406"/>
        <end position="415"/>
    </location>
</feature>
<dbReference type="AlphaFoldDB" id="A0A1E1LS78"/>
<name>A0A1E1LS78_9HELO</name>
<feature type="region of interest" description="Disordered" evidence="1">
    <location>
        <begin position="56"/>
        <end position="75"/>
    </location>
</feature>
<evidence type="ECO:0000313" key="2">
    <source>
        <dbReference type="EMBL" id="CZT13361.1"/>
    </source>
</evidence>
<keyword evidence="3" id="KW-1185">Reference proteome</keyword>
<feature type="compositionally biased region" description="Low complexity" evidence="1">
    <location>
        <begin position="64"/>
        <end position="75"/>
    </location>
</feature>
<feature type="compositionally biased region" description="Polar residues" evidence="1">
    <location>
        <begin position="578"/>
        <end position="587"/>
    </location>
</feature>
<feature type="compositionally biased region" description="Basic and acidic residues" evidence="1">
    <location>
        <begin position="148"/>
        <end position="160"/>
    </location>
</feature>
<gene>
    <name evidence="2" type="ORF">RAG0_16867</name>
</gene>
<feature type="region of interest" description="Disordered" evidence="1">
    <location>
        <begin position="460"/>
        <end position="516"/>
    </location>
</feature>
<feature type="compositionally biased region" description="Acidic residues" evidence="1">
    <location>
        <begin position="759"/>
        <end position="768"/>
    </location>
</feature>
<dbReference type="Proteomes" id="UP000178912">
    <property type="component" value="Unassembled WGS sequence"/>
</dbReference>
<dbReference type="EMBL" id="FJUX01000187">
    <property type="protein sequence ID" value="CZT13361.1"/>
    <property type="molecule type" value="Genomic_DNA"/>
</dbReference>
<feature type="compositionally biased region" description="Acidic residues" evidence="1">
    <location>
        <begin position="416"/>
        <end position="426"/>
    </location>
</feature>
<feature type="region of interest" description="Disordered" evidence="1">
    <location>
        <begin position="738"/>
        <end position="780"/>
    </location>
</feature>
<proteinExistence type="predicted"/>
<evidence type="ECO:0000313" key="3">
    <source>
        <dbReference type="Proteomes" id="UP000178912"/>
    </source>
</evidence>
<feature type="region of interest" description="Disordered" evidence="1">
    <location>
        <begin position="554"/>
        <end position="695"/>
    </location>
</feature>
<accession>A0A1E1LS78</accession>
<feature type="region of interest" description="Disordered" evidence="1">
    <location>
        <begin position="148"/>
        <end position="233"/>
    </location>
</feature>
<reference evidence="3" key="1">
    <citation type="submission" date="2016-03" db="EMBL/GenBank/DDBJ databases">
        <authorList>
            <person name="Guldener U."/>
        </authorList>
    </citation>
    <scope>NUCLEOTIDE SEQUENCE [LARGE SCALE GENOMIC DNA]</scope>
    <source>
        <strain evidence="3">04CH-RAC-A.6.1</strain>
    </source>
</reference>
<feature type="compositionally biased region" description="Acidic residues" evidence="1">
    <location>
        <begin position="622"/>
        <end position="642"/>
    </location>
</feature>
<feature type="region of interest" description="Disordered" evidence="1">
    <location>
        <begin position="1"/>
        <end position="27"/>
    </location>
</feature>
<feature type="compositionally biased region" description="Acidic residues" evidence="1">
    <location>
        <begin position="479"/>
        <end position="507"/>
    </location>
</feature>